<gene>
    <name evidence="4" type="ORF">BaRGS_00013545</name>
</gene>
<comment type="caution">
    <text evidence="4">The sequence shown here is derived from an EMBL/GenBank/DDBJ whole genome shotgun (WGS) entry which is preliminary data.</text>
</comment>
<evidence type="ECO:0000313" key="5">
    <source>
        <dbReference type="Proteomes" id="UP001519460"/>
    </source>
</evidence>
<evidence type="ECO:0000256" key="2">
    <source>
        <dbReference type="PROSITE-ProRule" id="PRU00196"/>
    </source>
</evidence>
<evidence type="ECO:0000256" key="1">
    <source>
        <dbReference type="ARBA" id="ARBA00023157"/>
    </source>
</evidence>
<dbReference type="Pfam" id="PF00530">
    <property type="entry name" value="SRCR"/>
    <property type="match status" value="1"/>
</dbReference>
<proteinExistence type="predicted"/>
<accession>A0ABD0L7A4</accession>
<dbReference type="PANTHER" id="PTHR48071:SF28">
    <property type="entry name" value="SRCR DOMAIN-CONTAINING PROTEIN"/>
    <property type="match status" value="1"/>
</dbReference>
<feature type="non-terminal residue" evidence="4">
    <location>
        <position position="57"/>
    </location>
</feature>
<protein>
    <recommendedName>
        <fullName evidence="3">SRCR domain-containing protein</fullName>
    </recommendedName>
</protein>
<dbReference type="SUPFAM" id="SSF56487">
    <property type="entry name" value="SRCR-like"/>
    <property type="match status" value="1"/>
</dbReference>
<reference evidence="4 5" key="1">
    <citation type="journal article" date="2023" name="Sci. Data">
        <title>Genome assembly of the Korean intertidal mud-creeper Batillaria attramentaria.</title>
        <authorList>
            <person name="Patra A.K."/>
            <person name="Ho P.T."/>
            <person name="Jun S."/>
            <person name="Lee S.J."/>
            <person name="Kim Y."/>
            <person name="Won Y.J."/>
        </authorList>
    </citation>
    <scope>NUCLEOTIDE SEQUENCE [LARGE SCALE GENOMIC DNA]</scope>
    <source>
        <strain evidence="4">Wonlab-2016</strain>
    </source>
</reference>
<dbReference type="InterPro" id="IPR036772">
    <property type="entry name" value="SRCR-like_dom_sf"/>
</dbReference>
<feature type="disulfide bond" evidence="2">
    <location>
        <begin position="25"/>
        <end position="35"/>
    </location>
</feature>
<keyword evidence="5" id="KW-1185">Reference proteome</keyword>
<dbReference type="SMART" id="SM00202">
    <property type="entry name" value="SR"/>
    <property type="match status" value="1"/>
</dbReference>
<evidence type="ECO:0000313" key="4">
    <source>
        <dbReference type="EMBL" id="KAK7495135.1"/>
    </source>
</evidence>
<sequence length="57" mass="6287">EYPNQMSVAYFGRGSGPIILDDLDCGGHEKSLFDCRHGGVMQHDCYHSEDVGVDCQP</sequence>
<feature type="non-terminal residue" evidence="4">
    <location>
        <position position="1"/>
    </location>
</feature>
<keyword evidence="1 2" id="KW-1015">Disulfide bond</keyword>
<dbReference type="InterPro" id="IPR001190">
    <property type="entry name" value="SRCR"/>
</dbReference>
<dbReference type="PRINTS" id="PR00258">
    <property type="entry name" value="SPERACTRCPTR"/>
</dbReference>
<dbReference type="Proteomes" id="UP001519460">
    <property type="component" value="Unassembled WGS sequence"/>
</dbReference>
<dbReference type="Gene3D" id="3.10.250.10">
    <property type="entry name" value="SRCR-like domain"/>
    <property type="match status" value="1"/>
</dbReference>
<dbReference type="AlphaFoldDB" id="A0ABD0L7A4"/>
<organism evidence="4 5">
    <name type="scientific">Batillaria attramentaria</name>
    <dbReference type="NCBI Taxonomy" id="370345"/>
    <lineage>
        <taxon>Eukaryota</taxon>
        <taxon>Metazoa</taxon>
        <taxon>Spiralia</taxon>
        <taxon>Lophotrochozoa</taxon>
        <taxon>Mollusca</taxon>
        <taxon>Gastropoda</taxon>
        <taxon>Caenogastropoda</taxon>
        <taxon>Sorbeoconcha</taxon>
        <taxon>Cerithioidea</taxon>
        <taxon>Batillariidae</taxon>
        <taxon>Batillaria</taxon>
    </lineage>
</organism>
<dbReference type="PANTHER" id="PTHR48071">
    <property type="entry name" value="SRCR DOMAIN-CONTAINING PROTEIN"/>
    <property type="match status" value="1"/>
</dbReference>
<evidence type="ECO:0000259" key="3">
    <source>
        <dbReference type="PROSITE" id="PS50287"/>
    </source>
</evidence>
<dbReference type="EMBL" id="JACVVK020000077">
    <property type="protein sequence ID" value="KAK7495135.1"/>
    <property type="molecule type" value="Genomic_DNA"/>
</dbReference>
<name>A0ABD0L7A4_9CAEN</name>
<comment type="caution">
    <text evidence="2">Lacks conserved residue(s) required for the propagation of feature annotation.</text>
</comment>
<dbReference type="PROSITE" id="PS50287">
    <property type="entry name" value="SRCR_2"/>
    <property type="match status" value="1"/>
</dbReference>
<feature type="domain" description="SRCR" evidence="3">
    <location>
        <begin position="1"/>
        <end position="56"/>
    </location>
</feature>